<dbReference type="PANTHER" id="PTHR10579:SF43">
    <property type="entry name" value="ZINC FINGER (C3HC4-TYPE RING FINGER) FAMILY PROTEIN"/>
    <property type="match status" value="1"/>
</dbReference>
<sequence>MTTPAALLRQPLAAGFAAGLLLALAACQGHESGTTPGASETKAKVETEAEVTGSLSANSDDARLQELAKPAAEPNAAYAPAAVAKRSAPIAVAGSMVMPVAPAPMSDALVAGYRDEGREQYAHLADNPIHAVTSDPVSTFSIDVDTGGYANVRRFLNDGQLPPKDAVRLEELVNYFPYAYPLPQGDVPFGIGTELARSPWNPEARLLRIAIKASDTQVEQLPPANLVFLVDVSGSMDRRDGLPMVQGTLKLLVDQLRAEDRVSLVTYAGEARVVLESTPGSDKAKIRAAIDQLAAGGSTAGESGIQMAYAEAQKGLLKNGINRILLATDGDFNVGISDFESLKQLAAEKRKGGVSLTTLGFGTDNYNEQLMEQLADAGDGNYAYIDSLREARKVLVDQLSSTLKVVAKDVKLQVEFNPAQVSEYRLLGYENRALKREDFSNDKVDAGEIGAGHTVTALYEIVPVGGKGWLEPLRYQQAQKADGKSSELAWLRIRYKAPGSEQSKLLERPIAAGDVPALKDASEDLRFATAVAAFAQQLKGGQYTGSFSLADSATLARGAKGEDRFGLRGEFVQLVELAQSLQNPTPSQARIE</sequence>
<evidence type="ECO:0000313" key="3">
    <source>
        <dbReference type="EMBL" id="XBY66126.1"/>
    </source>
</evidence>
<dbReference type="InterPro" id="IPR021908">
    <property type="entry name" value="YfbK_C"/>
</dbReference>
<feature type="chain" id="PRO_5043706146" evidence="1">
    <location>
        <begin position="26"/>
        <end position="592"/>
    </location>
</feature>
<dbReference type="RefSeq" id="WP_350448177.1">
    <property type="nucleotide sequence ID" value="NZ_CP158373.1"/>
</dbReference>
<dbReference type="InterPro" id="IPR002035">
    <property type="entry name" value="VWF_A"/>
</dbReference>
<name>A0AAU7Y6Z6_9PSED</name>
<gene>
    <name evidence="3" type="ORF">ABS648_10330</name>
</gene>
<dbReference type="InterPro" id="IPR036465">
    <property type="entry name" value="vWFA_dom_sf"/>
</dbReference>
<dbReference type="Pfam" id="PF12034">
    <property type="entry name" value="YfbK_C"/>
    <property type="match status" value="1"/>
</dbReference>
<dbReference type="CDD" id="cd01465">
    <property type="entry name" value="vWA_subgroup"/>
    <property type="match status" value="1"/>
</dbReference>
<keyword evidence="1" id="KW-0732">Signal</keyword>
<dbReference type="Pfam" id="PF12450">
    <property type="entry name" value="vWF_A"/>
    <property type="match status" value="1"/>
</dbReference>
<dbReference type="EMBL" id="CP158373">
    <property type="protein sequence ID" value="XBY66126.1"/>
    <property type="molecule type" value="Genomic_DNA"/>
</dbReference>
<dbReference type="PANTHER" id="PTHR10579">
    <property type="entry name" value="CALCIUM-ACTIVATED CHLORIDE CHANNEL REGULATOR"/>
    <property type="match status" value="1"/>
</dbReference>
<dbReference type="PROSITE" id="PS50234">
    <property type="entry name" value="VWFA"/>
    <property type="match status" value="1"/>
</dbReference>
<reference evidence="3" key="1">
    <citation type="submission" date="2023-08" db="EMBL/GenBank/DDBJ databases">
        <title>Increased levels of nutrients transform a symbiont into a lethal pathobiont.</title>
        <authorList>
            <person name="Lachnit T."/>
            <person name="Ulrich L."/>
            <person name="Willmer F.M."/>
            <person name="Hasenbein T."/>
            <person name="Steiner L.X."/>
            <person name="Wolters M."/>
            <person name="Herbst E.M."/>
            <person name="Deines P."/>
        </authorList>
    </citation>
    <scope>NUCLEOTIDE SEQUENCE</scope>
    <source>
        <strain evidence="3">T3</strain>
    </source>
</reference>
<dbReference type="Gene3D" id="3.40.50.410">
    <property type="entry name" value="von Willebrand factor, type A domain"/>
    <property type="match status" value="1"/>
</dbReference>
<dbReference type="Pfam" id="PF00092">
    <property type="entry name" value="VWA"/>
    <property type="match status" value="1"/>
</dbReference>
<dbReference type="SUPFAM" id="SSF53300">
    <property type="entry name" value="vWA-like"/>
    <property type="match status" value="1"/>
</dbReference>
<feature type="domain" description="VWFA" evidence="2">
    <location>
        <begin position="225"/>
        <end position="403"/>
    </location>
</feature>
<accession>A0AAU7Y6Z6</accession>
<dbReference type="AlphaFoldDB" id="A0AAU7Y6Z6"/>
<dbReference type="SMART" id="SM00327">
    <property type="entry name" value="VWA"/>
    <property type="match status" value="1"/>
</dbReference>
<feature type="signal peptide" evidence="1">
    <location>
        <begin position="1"/>
        <end position="25"/>
    </location>
</feature>
<organism evidence="3">
    <name type="scientific">Pseudomonas solani</name>
    <dbReference type="NCBI Taxonomy" id="2731552"/>
    <lineage>
        <taxon>Bacteria</taxon>
        <taxon>Pseudomonadati</taxon>
        <taxon>Pseudomonadota</taxon>
        <taxon>Gammaproteobacteria</taxon>
        <taxon>Pseudomonadales</taxon>
        <taxon>Pseudomonadaceae</taxon>
        <taxon>Pseudomonas</taxon>
    </lineage>
</organism>
<evidence type="ECO:0000259" key="2">
    <source>
        <dbReference type="PROSITE" id="PS50234"/>
    </source>
</evidence>
<dbReference type="InterPro" id="IPR051266">
    <property type="entry name" value="CLCR"/>
</dbReference>
<proteinExistence type="predicted"/>
<protein>
    <submittedName>
        <fullName evidence="3">VWA domain-containing protein</fullName>
    </submittedName>
</protein>
<evidence type="ECO:0000256" key="1">
    <source>
        <dbReference type="SAM" id="SignalP"/>
    </source>
</evidence>
<dbReference type="InterPro" id="IPR022156">
    <property type="entry name" value="Uncharacterised_YfbK_N"/>
</dbReference>